<dbReference type="SUPFAM" id="SSF52833">
    <property type="entry name" value="Thioredoxin-like"/>
    <property type="match status" value="1"/>
</dbReference>
<feature type="region of interest" description="Disordered" evidence="1">
    <location>
        <begin position="110"/>
        <end position="164"/>
    </location>
</feature>
<evidence type="ECO:0000313" key="3">
    <source>
        <dbReference type="EMBL" id="CAD2219806.1"/>
    </source>
</evidence>
<feature type="compositionally biased region" description="Gly residues" evidence="1">
    <location>
        <begin position="149"/>
        <end position="159"/>
    </location>
</feature>
<dbReference type="VEuPathDB" id="TriTrypDB:ADEAN_000731800"/>
<dbReference type="InterPro" id="IPR050931">
    <property type="entry name" value="Mito_Protein_Transport_Metaxin"/>
</dbReference>
<feature type="compositionally biased region" description="Basic and acidic residues" evidence="1">
    <location>
        <begin position="491"/>
        <end position="505"/>
    </location>
</feature>
<dbReference type="Pfam" id="PF17172">
    <property type="entry name" value="GST_N_4"/>
    <property type="match status" value="1"/>
</dbReference>
<feature type="compositionally biased region" description="Basic and acidic residues" evidence="1">
    <location>
        <begin position="522"/>
        <end position="531"/>
    </location>
</feature>
<dbReference type="SFLD" id="SFLDG01180">
    <property type="entry name" value="SUF1"/>
    <property type="match status" value="1"/>
</dbReference>
<dbReference type="InterPro" id="IPR012336">
    <property type="entry name" value="Thioredoxin-like_fold"/>
</dbReference>
<sequence length="547" mass="58136">MTVAMTEKYGPKQPTRLTPAELELRAGYRSKLPPAKASLPAGRGAAAGEDGFSSPNKGTAGAASTPGSTTKAPVAGGQAAPGTAGKTAAQAAPPGAAPAAAGKAAAQAAPSGAAPGATGKGQATASGSGKGSGSAASGGSSRGTAAQGSGKGAAAGGEAGASPSVSSKITALGSSLMQNRLFMSAFAVGAAALTVFSIYKGVELYNRYCLNRAITEMQQKELQTVHLYIHHRSPLSPSISIPCTRIETYLRVAKIPYEAHCISDPSVSPNGHLPFIVYDNQRVAGPQQIVDFLASTFNVFLDNQLTDDQYATGVAVMKALEYSLVRGYMRSIHVERPDLIRPYYSEMHHTPDFITRIALSRLRAHIEETNDTSGYNRLTSEQFQFELAKDAKAIETLLSRHAYLFSDAYPSSFDCALYAWLLPIVAMEDAADVNAVFEYIVASESLTNFVRRMTELAFPDLDELVLSALEGDQPPPSEPARPYSSQPASRQESRLSRVSLTERRNSLSNQSHRERRNSMSQRRQDLSRGDGRSLSNSVTPRREATQN</sequence>
<name>A0A7G2CJ53_9TRYP</name>
<protein>
    <submittedName>
        <fullName evidence="3">Glutathione S-transferase N-terminal domain/Outer mitochondrial membrane transport complex protein, putative</fullName>
    </submittedName>
</protein>
<dbReference type="AlphaFoldDB" id="A0A7G2CJ53"/>
<dbReference type="GO" id="GO:0005737">
    <property type="term" value="C:cytoplasm"/>
    <property type="evidence" value="ECO:0007669"/>
    <property type="project" value="TreeGrafter"/>
</dbReference>
<reference evidence="3 4" key="1">
    <citation type="submission" date="2020-08" db="EMBL/GenBank/DDBJ databases">
        <authorList>
            <person name="Newling K."/>
            <person name="Davey J."/>
            <person name="Forrester S."/>
        </authorList>
    </citation>
    <scope>NUCLEOTIDE SEQUENCE [LARGE SCALE GENOMIC DNA]</scope>
    <source>
        <strain evidence="4">Crithidia deanei Carvalho (ATCC PRA-265)</strain>
    </source>
</reference>
<feature type="region of interest" description="Disordered" evidence="1">
    <location>
        <begin position="469"/>
        <end position="547"/>
    </location>
</feature>
<evidence type="ECO:0000313" key="4">
    <source>
        <dbReference type="Proteomes" id="UP000515908"/>
    </source>
</evidence>
<dbReference type="CDD" id="cd03054">
    <property type="entry name" value="GST_N_Metaxin"/>
    <property type="match status" value="1"/>
</dbReference>
<feature type="domain" description="Thioredoxin-like fold" evidence="2">
    <location>
        <begin position="243"/>
        <end position="325"/>
    </location>
</feature>
<feature type="compositionally biased region" description="Low complexity" evidence="1">
    <location>
        <begin position="57"/>
        <end position="96"/>
    </location>
</feature>
<dbReference type="GO" id="GO:0016740">
    <property type="term" value="F:transferase activity"/>
    <property type="evidence" value="ECO:0007669"/>
    <property type="project" value="UniProtKB-KW"/>
</dbReference>
<dbReference type="InterPro" id="IPR036249">
    <property type="entry name" value="Thioredoxin-like_sf"/>
</dbReference>
<dbReference type="EMBL" id="LR877159">
    <property type="protein sequence ID" value="CAD2219806.1"/>
    <property type="molecule type" value="Genomic_DNA"/>
</dbReference>
<keyword evidence="4" id="KW-1185">Reference proteome</keyword>
<dbReference type="PANTHER" id="PTHR12289:SF41">
    <property type="entry name" value="FAILED AXON CONNECTIONS-RELATED"/>
    <property type="match status" value="1"/>
</dbReference>
<keyword evidence="3" id="KW-0808">Transferase</keyword>
<proteinExistence type="predicted"/>
<dbReference type="SFLD" id="SFLDS00019">
    <property type="entry name" value="Glutathione_Transferase_(cytos"/>
    <property type="match status" value="1"/>
</dbReference>
<feature type="region of interest" description="Disordered" evidence="1">
    <location>
        <begin position="1"/>
        <end position="96"/>
    </location>
</feature>
<dbReference type="PANTHER" id="PTHR12289">
    <property type="entry name" value="METAXIN RELATED"/>
    <property type="match status" value="1"/>
</dbReference>
<organism evidence="3 4">
    <name type="scientific">Angomonas deanei</name>
    <dbReference type="NCBI Taxonomy" id="59799"/>
    <lineage>
        <taxon>Eukaryota</taxon>
        <taxon>Discoba</taxon>
        <taxon>Euglenozoa</taxon>
        <taxon>Kinetoplastea</taxon>
        <taxon>Metakinetoplastina</taxon>
        <taxon>Trypanosomatida</taxon>
        <taxon>Trypanosomatidae</taxon>
        <taxon>Strigomonadinae</taxon>
        <taxon>Angomonas</taxon>
    </lineage>
</organism>
<evidence type="ECO:0000259" key="2">
    <source>
        <dbReference type="Pfam" id="PF17172"/>
    </source>
</evidence>
<dbReference type="Proteomes" id="UP000515908">
    <property type="component" value="Chromosome 15"/>
</dbReference>
<evidence type="ECO:0000256" key="1">
    <source>
        <dbReference type="SAM" id="MobiDB-lite"/>
    </source>
</evidence>
<dbReference type="InterPro" id="IPR040079">
    <property type="entry name" value="Glutathione_S-Trfase"/>
</dbReference>
<accession>A0A7G2CJ53</accession>
<gene>
    <name evidence="3" type="ORF">ADEAN_000731800</name>
</gene>
<feature type="compositionally biased region" description="Low complexity" evidence="1">
    <location>
        <begin position="110"/>
        <end position="148"/>
    </location>
</feature>